<dbReference type="PATRIC" id="fig|1117379.3.peg.3623"/>
<dbReference type="SUPFAM" id="SSF53474">
    <property type="entry name" value="alpha/beta-Hydrolases"/>
    <property type="match status" value="1"/>
</dbReference>
<dbReference type="UniPathway" id="UPA00079"/>
<feature type="domain" description="AB hydrolase-1" evidence="4">
    <location>
        <begin position="22"/>
        <end position="258"/>
    </location>
</feature>
<keyword evidence="2 3" id="KW-0456">Lyase</keyword>
<dbReference type="HAMAP" id="MF_01660">
    <property type="entry name" value="MenH"/>
    <property type="match status" value="1"/>
</dbReference>
<dbReference type="InterPro" id="IPR029058">
    <property type="entry name" value="AB_hydrolase_fold"/>
</dbReference>
<comment type="catalytic activity">
    <reaction evidence="3">
        <text>5-enolpyruvoyl-6-hydroxy-2-succinyl-cyclohex-3-ene-1-carboxylate = (1R,6R)-6-hydroxy-2-succinyl-cyclohexa-2,4-diene-1-carboxylate + pyruvate</text>
        <dbReference type="Rhea" id="RHEA:25597"/>
        <dbReference type="ChEBI" id="CHEBI:15361"/>
        <dbReference type="ChEBI" id="CHEBI:58689"/>
        <dbReference type="ChEBI" id="CHEBI:58818"/>
        <dbReference type="EC" id="4.2.99.20"/>
    </reaction>
</comment>
<dbReference type="RefSeq" id="WP_007086493.1">
    <property type="nucleotide sequence ID" value="NZ_AJLS01000123.1"/>
</dbReference>
<dbReference type="Gene3D" id="3.40.50.1820">
    <property type="entry name" value="alpha/beta hydrolase"/>
    <property type="match status" value="1"/>
</dbReference>
<evidence type="ECO:0000259" key="4">
    <source>
        <dbReference type="Pfam" id="PF00561"/>
    </source>
</evidence>
<comment type="subunit">
    <text evidence="3">Monomer.</text>
</comment>
<proteinExistence type="inferred from homology"/>
<comment type="pathway">
    <text evidence="3">Quinol/quinone metabolism; 1,4-dihydroxy-2-naphthoate biosynthesis; 1,4-dihydroxy-2-naphthoate from chorismate: step 3/7.</text>
</comment>
<comment type="pathway">
    <text evidence="3">Quinol/quinone metabolism; menaquinone biosynthesis.</text>
</comment>
<name>K6DYK3_9BACI</name>
<keyword evidence="6" id="KW-1185">Reference proteome</keyword>
<gene>
    <name evidence="3" type="primary">menH</name>
    <name evidence="5" type="ORF">BABA_17497</name>
</gene>
<comment type="caution">
    <text evidence="5">The sequence shown here is derived from an EMBL/GenBank/DDBJ whole genome shotgun (WGS) entry which is preliminary data.</text>
</comment>
<dbReference type="UniPathway" id="UPA01057">
    <property type="reaction ID" value="UER00900"/>
</dbReference>
<dbReference type="EMBL" id="AJLS01000123">
    <property type="protein sequence ID" value="EKN65961.1"/>
    <property type="molecule type" value="Genomic_DNA"/>
</dbReference>
<evidence type="ECO:0000256" key="1">
    <source>
        <dbReference type="ARBA" id="ARBA00022428"/>
    </source>
</evidence>
<keyword evidence="1 3" id="KW-0474">Menaquinone biosynthesis</keyword>
<evidence type="ECO:0000256" key="2">
    <source>
        <dbReference type="ARBA" id="ARBA00023239"/>
    </source>
</evidence>
<comment type="function">
    <text evidence="3">Catalyzes a proton abstraction reaction that results in 2,5-elimination of pyruvate from 2-succinyl-5-enolpyruvyl-6-hydroxy-3-cyclohexene-1-carboxylate (SEPHCHC) and the formation of 2-succinyl-6-hydroxy-2,4-cyclohexadiene-1-carboxylate (SHCHC).</text>
</comment>
<dbReference type="STRING" id="1117379.BABA_17497"/>
<evidence type="ECO:0000313" key="5">
    <source>
        <dbReference type="EMBL" id="EKN65961.1"/>
    </source>
</evidence>
<comment type="similarity">
    <text evidence="3">Belongs to the AB hydrolase superfamily. MenH family.</text>
</comment>
<dbReference type="EC" id="4.2.99.20" evidence="3"/>
<dbReference type="eggNOG" id="COG0596">
    <property type="taxonomic scope" value="Bacteria"/>
</dbReference>
<dbReference type="GO" id="GO:0070205">
    <property type="term" value="F:2-succinyl-6-hydroxy-2,4-cyclohexadiene-1-carboxylate synthase activity"/>
    <property type="evidence" value="ECO:0007669"/>
    <property type="project" value="UniProtKB-UniRule"/>
</dbReference>
<dbReference type="GO" id="GO:0016787">
    <property type="term" value="F:hydrolase activity"/>
    <property type="evidence" value="ECO:0007669"/>
    <property type="project" value="UniProtKB-KW"/>
</dbReference>
<dbReference type="Pfam" id="PF00561">
    <property type="entry name" value="Abhydrolase_1"/>
    <property type="match status" value="1"/>
</dbReference>
<reference evidence="5 6" key="1">
    <citation type="journal article" date="2012" name="Front. Microbiol.">
        <title>Redundancy and modularity in membrane-associated dissimilatory nitrate reduction in Bacillus.</title>
        <authorList>
            <person name="Heylen K."/>
            <person name="Keltjens J."/>
        </authorList>
    </citation>
    <scope>NUCLEOTIDE SEQUENCE [LARGE SCALE GENOMIC DNA]</scope>
    <source>
        <strain evidence="6">LMG 21833T</strain>
    </source>
</reference>
<dbReference type="AlphaFoldDB" id="K6DYK3"/>
<dbReference type="Proteomes" id="UP000006316">
    <property type="component" value="Unassembled WGS sequence"/>
</dbReference>
<dbReference type="OrthoDB" id="9808398at2"/>
<dbReference type="PANTHER" id="PTHR42916">
    <property type="entry name" value="2-SUCCINYL-5-ENOLPYRUVYL-6-HYDROXY-3-CYCLOHEXENE-1-CARBOXYLATE SYNTHASE"/>
    <property type="match status" value="1"/>
</dbReference>
<dbReference type="PANTHER" id="PTHR42916:SF1">
    <property type="entry name" value="PROTEIN PHYLLO, CHLOROPLASTIC"/>
    <property type="match status" value="1"/>
</dbReference>
<dbReference type="NCBIfam" id="TIGR03695">
    <property type="entry name" value="menH_SHCHC"/>
    <property type="match status" value="1"/>
</dbReference>
<protein>
    <recommendedName>
        <fullName evidence="3">Putative 2-succinyl-6-hydroxy-2,4-cyclohexadiene-1-carboxylate synthase</fullName>
        <shortName evidence="3">SHCHC synthase</shortName>
        <ecNumber evidence="3">4.2.99.20</ecNumber>
    </recommendedName>
</protein>
<dbReference type="InterPro" id="IPR000639">
    <property type="entry name" value="Epox_hydrolase-like"/>
</dbReference>
<dbReference type="PRINTS" id="PR00412">
    <property type="entry name" value="EPOXHYDRLASE"/>
</dbReference>
<sequence length="274" mass="30651">MDISVDGIRYHVEVCGEGEETPPLVLLHGFTGDSSTWKPFFETSGQYAMLIAPDIIGHGKTESSEDTERYQIESVAKDLNRILEELAVEQIDLLGYSMGGRLALTFALLFPQRVRKLILESASPGLEKEEDRKLRRMNDAKLAKFIVEDGIKGFVDYWEDIPLFTTMKRLPASVIESIRAQRLNNSVSGLANSLLGMGTGAQPSWWGTPLMELDCEVLLITGSEDHKFCEIAERMLKSLKKGTWIVVENSGHAIHVEESEKFGTIVSDFLSKKR</sequence>
<dbReference type="InterPro" id="IPR022485">
    <property type="entry name" value="SHCHC_synthase_MenH"/>
</dbReference>
<accession>K6DYK3</accession>
<evidence type="ECO:0000313" key="6">
    <source>
        <dbReference type="Proteomes" id="UP000006316"/>
    </source>
</evidence>
<organism evidence="5 6">
    <name type="scientific">Neobacillus bataviensis LMG 21833</name>
    <dbReference type="NCBI Taxonomy" id="1117379"/>
    <lineage>
        <taxon>Bacteria</taxon>
        <taxon>Bacillati</taxon>
        <taxon>Bacillota</taxon>
        <taxon>Bacilli</taxon>
        <taxon>Bacillales</taxon>
        <taxon>Bacillaceae</taxon>
        <taxon>Neobacillus</taxon>
    </lineage>
</organism>
<keyword evidence="5" id="KW-0378">Hydrolase</keyword>
<dbReference type="PRINTS" id="PR00111">
    <property type="entry name" value="ABHYDROLASE"/>
</dbReference>
<evidence type="ECO:0000256" key="3">
    <source>
        <dbReference type="HAMAP-Rule" id="MF_01660"/>
    </source>
</evidence>
<dbReference type="InterPro" id="IPR000073">
    <property type="entry name" value="AB_hydrolase_1"/>
</dbReference>
<dbReference type="GO" id="GO:0009234">
    <property type="term" value="P:menaquinone biosynthetic process"/>
    <property type="evidence" value="ECO:0007669"/>
    <property type="project" value="UniProtKB-UniRule"/>
</dbReference>